<sequence>MSDLHFIHAIDRASPNLASYCFQGKHIPKVLLTMRKAGGSPLEYFKITMLDVIVAHVEPAAGAGAALENVALSFARMRQEYVVQSVTGGSQGVVTALIDVKQNTVAA</sequence>
<dbReference type="Gene3D" id="2.30.110.20">
    <property type="entry name" value="Hcp1-like"/>
    <property type="match status" value="1"/>
</dbReference>
<gene>
    <name evidence="1" type="ORF">CBA19CS42_37405</name>
</gene>
<reference evidence="1" key="1">
    <citation type="submission" date="2022-09" db="EMBL/GenBank/DDBJ databases">
        <title>Isolation and characterization of 3-chlorobenzoate degrading bacteria from soils in Shizuoka.</title>
        <authorList>
            <person name="Ifat A."/>
            <person name="Ogawa N."/>
            <person name="Kimbara K."/>
            <person name="Moriuchi R."/>
            <person name="Dohra H."/>
            <person name="Shintani M."/>
        </authorList>
    </citation>
    <scope>NUCLEOTIDE SEQUENCE</scope>
    <source>
        <strain evidence="1">19CS4-2</strain>
    </source>
</reference>
<dbReference type="AlphaFoldDB" id="A0AA37IJB8"/>
<comment type="caution">
    <text evidence="1">The sequence shown here is derived from an EMBL/GenBank/DDBJ whole genome shotgun (WGS) entry which is preliminary data.</text>
</comment>
<dbReference type="SUPFAM" id="SSF141452">
    <property type="entry name" value="Hcp1-like"/>
    <property type="match status" value="1"/>
</dbReference>
<dbReference type="Proteomes" id="UP001055111">
    <property type="component" value="Unassembled WGS sequence"/>
</dbReference>
<proteinExistence type="predicted"/>
<evidence type="ECO:0008006" key="3">
    <source>
        <dbReference type="Google" id="ProtNLM"/>
    </source>
</evidence>
<name>A0AA37IJB8_9BURK</name>
<evidence type="ECO:0000313" key="2">
    <source>
        <dbReference type="Proteomes" id="UP001055111"/>
    </source>
</evidence>
<dbReference type="EMBL" id="BPUS01000035">
    <property type="protein sequence ID" value="GJH30319.1"/>
    <property type="molecule type" value="Genomic_DNA"/>
</dbReference>
<protein>
    <recommendedName>
        <fullName evidence="3">Hcp1 family type VI secretion system effector</fullName>
    </recommendedName>
</protein>
<dbReference type="PANTHER" id="PTHR36152:SF5">
    <property type="entry name" value="PROTEIN HCP1"/>
    <property type="match status" value="1"/>
</dbReference>
<organism evidence="1 2">
    <name type="scientific">Caballeronia novacaledonica</name>
    <dbReference type="NCBI Taxonomy" id="1544861"/>
    <lineage>
        <taxon>Bacteria</taxon>
        <taxon>Pseudomonadati</taxon>
        <taxon>Pseudomonadota</taxon>
        <taxon>Betaproteobacteria</taxon>
        <taxon>Burkholderiales</taxon>
        <taxon>Burkholderiaceae</taxon>
        <taxon>Caballeronia</taxon>
    </lineage>
</organism>
<dbReference type="InterPro" id="IPR008514">
    <property type="entry name" value="T6SS_Hcp"/>
</dbReference>
<dbReference type="InterPro" id="IPR036624">
    <property type="entry name" value="Hcp1-lik_sf"/>
</dbReference>
<dbReference type="Pfam" id="PF05638">
    <property type="entry name" value="T6SS_HCP"/>
    <property type="match status" value="1"/>
</dbReference>
<accession>A0AA37IJB8</accession>
<evidence type="ECO:0000313" key="1">
    <source>
        <dbReference type="EMBL" id="GJH30319.1"/>
    </source>
</evidence>
<dbReference type="InterPro" id="IPR053165">
    <property type="entry name" value="HSI-I_assembly_Hcp1"/>
</dbReference>
<dbReference type="PANTHER" id="PTHR36152">
    <property type="entry name" value="CYTOPLASMIC PROTEIN-RELATED"/>
    <property type="match status" value="1"/>
</dbReference>